<feature type="domain" description="DUF6594" evidence="2">
    <location>
        <begin position="2"/>
        <end position="261"/>
    </location>
</feature>
<feature type="transmembrane region" description="Helical" evidence="1">
    <location>
        <begin position="221"/>
        <end position="242"/>
    </location>
</feature>
<feature type="non-terminal residue" evidence="3">
    <location>
        <position position="1"/>
    </location>
</feature>
<dbReference type="GeneID" id="36582895"/>
<keyword evidence="4" id="KW-1185">Reference proteome</keyword>
<evidence type="ECO:0000256" key="1">
    <source>
        <dbReference type="SAM" id="Phobius"/>
    </source>
</evidence>
<gene>
    <name evidence="3" type="ORF">K444DRAFT_529515</name>
</gene>
<dbReference type="InterPro" id="IPR046529">
    <property type="entry name" value="DUF6594"/>
</dbReference>
<dbReference type="PANTHER" id="PTHR34502:SF3">
    <property type="entry name" value="DUF6594 DOMAIN-CONTAINING PROTEIN"/>
    <property type="match status" value="1"/>
</dbReference>
<protein>
    <recommendedName>
        <fullName evidence="2">DUF6594 domain-containing protein</fullName>
    </recommendedName>
</protein>
<dbReference type="RefSeq" id="XP_024736848.1">
    <property type="nucleotide sequence ID" value="XM_024874815.1"/>
</dbReference>
<organism evidence="3 4">
    <name type="scientific">Hyaloscypha bicolor E</name>
    <dbReference type="NCBI Taxonomy" id="1095630"/>
    <lineage>
        <taxon>Eukaryota</taxon>
        <taxon>Fungi</taxon>
        <taxon>Dikarya</taxon>
        <taxon>Ascomycota</taxon>
        <taxon>Pezizomycotina</taxon>
        <taxon>Leotiomycetes</taxon>
        <taxon>Helotiales</taxon>
        <taxon>Hyaloscyphaceae</taxon>
        <taxon>Hyaloscypha</taxon>
        <taxon>Hyaloscypha bicolor</taxon>
    </lineage>
</organism>
<dbReference type="PANTHER" id="PTHR34502">
    <property type="entry name" value="DUF6594 DOMAIN-CONTAINING PROTEIN-RELATED"/>
    <property type="match status" value="1"/>
</dbReference>
<accession>A0A2J6TA99</accession>
<keyword evidence="1" id="KW-0472">Membrane</keyword>
<feature type="transmembrane region" description="Helical" evidence="1">
    <location>
        <begin position="249"/>
        <end position="267"/>
    </location>
</feature>
<name>A0A2J6TA99_9HELO</name>
<evidence type="ECO:0000259" key="2">
    <source>
        <dbReference type="Pfam" id="PF20237"/>
    </source>
</evidence>
<dbReference type="AlphaFoldDB" id="A0A2J6TA99"/>
<dbReference type="EMBL" id="KZ613803">
    <property type="protein sequence ID" value="PMD59944.1"/>
    <property type="molecule type" value="Genomic_DNA"/>
</dbReference>
<dbReference type="InParanoid" id="A0A2J6TA99"/>
<feature type="transmembrane region" description="Helical" evidence="1">
    <location>
        <begin position="192"/>
        <end position="215"/>
    </location>
</feature>
<evidence type="ECO:0000313" key="4">
    <source>
        <dbReference type="Proteomes" id="UP000235371"/>
    </source>
</evidence>
<dbReference type="OrthoDB" id="3533814at2759"/>
<dbReference type="STRING" id="1095630.A0A2J6TA99"/>
<sequence>GWPQIAAFLESADSFGIYRGFGQSHTRLLVAYETDITRLENQIHELDVADEKSEEGVRRLISSCHPEGFDTTRRDLLAQLEQKLLSYGTLLLQHRQIKTLPRTPEQDHKNVFRWIWSEKPVEEGEYDWIYPVEDFVSLVPPPLKPRNHFEAFVRAHVDTRPLSWLKKFLQPTNHSKRSNASVHFFATGRINILARLIVVFFAVSVLFIPVILFLLTPMSRGWMSCVVLVFVFIFSAMISLLTEAGMSDIFIGTATYCAVIVMFLGNLQGPSR</sequence>
<keyword evidence="1" id="KW-1133">Transmembrane helix</keyword>
<evidence type="ECO:0000313" key="3">
    <source>
        <dbReference type="EMBL" id="PMD59944.1"/>
    </source>
</evidence>
<dbReference type="Proteomes" id="UP000235371">
    <property type="component" value="Unassembled WGS sequence"/>
</dbReference>
<keyword evidence="1" id="KW-0812">Transmembrane</keyword>
<proteinExistence type="predicted"/>
<reference evidence="3 4" key="1">
    <citation type="submission" date="2016-04" db="EMBL/GenBank/DDBJ databases">
        <title>A degradative enzymes factory behind the ericoid mycorrhizal symbiosis.</title>
        <authorList>
            <consortium name="DOE Joint Genome Institute"/>
            <person name="Martino E."/>
            <person name="Morin E."/>
            <person name="Grelet G."/>
            <person name="Kuo A."/>
            <person name="Kohler A."/>
            <person name="Daghino S."/>
            <person name="Barry K."/>
            <person name="Choi C."/>
            <person name="Cichocki N."/>
            <person name="Clum A."/>
            <person name="Copeland A."/>
            <person name="Hainaut M."/>
            <person name="Haridas S."/>
            <person name="Labutti K."/>
            <person name="Lindquist E."/>
            <person name="Lipzen A."/>
            <person name="Khouja H.-R."/>
            <person name="Murat C."/>
            <person name="Ohm R."/>
            <person name="Olson A."/>
            <person name="Spatafora J."/>
            <person name="Veneault-Fourrey C."/>
            <person name="Henrissat B."/>
            <person name="Grigoriev I."/>
            <person name="Martin F."/>
            <person name="Perotto S."/>
        </authorList>
    </citation>
    <scope>NUCLEOTIDE SEQUENCE [LARGE SCALE GENOMIC DNA]</scope>
    <source>
        <strain evidence="3 4">E</strain>
    </source>
</reference>
<dbReference type="Pfam" id="PF20237">
    <property type="entry name" value="DUF6594"/>
    <property type="match status" value="1"/>
</dbReference>